<dbReference type="OrthoDB" id="67445at2759"/>
<keyword evidence="8" id="KW-1185">Reference proteome</keyword>
<dbReference type="PROSITE" id="PS01075">
    <property type="entry name" value="ACETATE_KINASE_1"/>
    <property type="match status" value="1"/>
</dbReference>
<name>A0A194VS76_CYTMA</name>
<dbReference type="EC" id="2.7.2.1" evidence="5"/>
<keyword evidence="4 5" id="KW-0067">ATP-binding</keyword>
<dbReference type="UniPathway" id="UPA00340">
    <property type="reaction ID" value="UER00458"/>
</dbReference>
<dbReference type="PIRSF" id="PIRSF000722">
    <property type="entry name" value="Acetate_prop_kin"/>
    <property type="match status" value="1"/>
</dbReference>
<accession>A0A194VS76</accession>
<comment type="pathway">
    <text evidence="5">Metabolic intermediate biosynthesis; acetyl-CoA biosynthesis; acetyl-CoA from acetate: step 1/2.</text>
</comment>
<feature type="active site" description="Proton donor/acceptor" evidence="5">
    <location>
        <position position="156"/>
    </location>
</feature>
<keyword evidence="2 5" id="KW-0547">Nucleotide-binding</keyword>
<dbReference type="PANTHER" id="PTHR21060:SF15">
    <property type="entry name" value="ACETATE KINASE-RELATED"/>
    <property type="match status" value="1"/>
</dbReference>
<keyword evidence="3 5" id="KW-0418">Kinase</keyword>
<dbReference type="SUPFAM" id="SSF53067">
    <property type="entry name" value="Actin-like ATPase domain"/>
    <property type="match status" value="2"/>
</dbReference>
<comment type="similarity">
    <text evidence="5">Belongs to the acetokinase family.</text>
</comment>
<dbReference type="PRINTS" id="PR00471">
    <property type="entry name" value="ACETATEKNASE"/>
</dbReference>
<dbReference type="Proteomes" id="UP000078559">
    <property type="component" value="Chromosome 2"/>
</dbReference>
<proteinExistence type="inferred from homology"/>
<dbReference type="PANTHER" id="PTHR21060">
    <property type="entry name" value="ACETATE KINASE"/>
    <property type="match status" value="1"/>
</dbReference>
<dbReference type="SMR" id="A0A194VS76"/>
<feature type="binding site" evidence="5">
    <location>
        <position position="16"/>
    </location>
    <ligand>
        <name>ATP</name>
        <dbReference type="ChEBI" id="CHEBI:30616"/>
    </ligand>
</feature>
<feature type="binding site" evidence="5">
    <location>
        <position position="378"/>
    </location>
    <ligand>
        <name>Mg(2+)</name>
        <dbReference type="ChEBI" id="CHEBI:18420"/>
    </ligand>
</feature>
<feature type="region of interest" description="Disordered" evidence="6">
    <location>
        <begin position="348"/>
        <end position="368"/>
    </location>
</feature>
<dbReference type="InterPro" id="IPR023865">
    <property type="entry name" value="Aliphatic_acid_kinase_CS"/>
</dbReference>
<dbReference type="HAMAP" id="MF_00020">
    <property type="entry name" value="Acetate_kinase"/>
    <property type="match status" value="1"/>
</dbReference>
<organism evidence="7 8">
    <name type="scientific">Cytospora mali</name>
    <name type="common">Apple Valsa canker fungus</name>
    <name type="synonym">Valsa mali</name>
    <dbReference type="NCBI Taxonomy" id="578113"/>
    <lineage>
        <taxon>Eukaryota</taxon>
        <taxon>Fungi</taxon>
        <taxon>Dikarya</taxon>
        <taxon>Ascomycota</taxon>
        <taxon>Pezizomycotina</taxon>
        <taxon>Sordariomycetes</taxon>
        <taxon>Sordariomycetidae</taxon>
        <taxon>Diaporthales</taxon>
        <taxon>Cytosporaceae</taxon>
        <taxon>Cytospora</taxon>
    </lineage>
</organism>
<dbReference type="GO" id="GO:0000287">
    <property type="term" value="F:magnesium ion binding"/>
    <property type="evidence" value="ECO:0007669"/>
    <property type="project" value="UniProtKB-UniRule"/>
</dbReference>
<comment type="caution">
    <text evidence="5">Lacks conserved residue(s) required for the propagation of feature annotation.</text>
</comment>
<keyword evidence="5" id="KW-0460">Magnesium</keyword>
<evidence type="ECO:0000256" key="1">
    <source>
        <dbReference type="ARBA" id="ARBA00022679"/>
    </source>
</evidence>
<keyword evidence="1 5" id="KW-0808">Transferase</keyword>
<dbReference type="GO" id="GO:0008776">
    <property type="term" value="F:acetate kinase activity"/>
    <property type="evidence" value="ECO:0007669"/>
    <property type="project" value="UniProtKB-UniRule"/>
</dbReference>
<gene>
    <name evidence="7" type="ORF">VM1G_01754</name>
</gene>
<feature type="binding site" evidence="5">
    <location>
        <begin position="216"/>
        <end position="220"/>
    </location>
    <ligand>
        <name>ATP</name>
        <dbReference type="ChEBI" id="CHEBI:30616"/>
    </ligand>
</feature>
<evidence type="ECO:0000313" key="8">
    <source>
        <dbReference type="Proteomes" id="UP000078559"/>
    </source>
</evidence>
<dbReference type="InterPro" id="IPR000890">
    <property type="entry name" value="Aliphatic_acid_kin_short-chain"/>
</dbReference>
<keyword evidence="5" id="KW-0479">Metal-binding</keyword>
<dbReference type="AlphaFoldDB" id="A0A194VS76"/>
<evidence type="ECO:0000256" key="5">
    <source>
        <dbReference type="HAMAP-Rule" id="MF_03131"/>
    </source>
</evidence>
<dbReference type="GO" id="GO:0005524">
    <property type="term" value="F:ATP binding"/>
    <property type="evidence" value="ECO:0007669"/>
    <property type="project" value="UniProtKB-KW"/>
</dbReference>
<comment type="catalytic activity">
    <reaction evidence="5">
        <text>acetate + ATP = acetyl phosphate + ADP</text>
        <dbReference type="Rhea" id="RHEA:11352"/>
        <dbReference type="ChEBI" id="CHEBI:22191"/>
        <dbReference type="ChEBI" id="CHEBI:30089"/>
        <dbReference type="ChEBI" id="CHEBI:30616"/>
        <dbReference type="ChEBI" id="CHEBI:456216"/>
        <dbReference type="EC" id="2.7.2.1"/>
    </reaction>
</comment>
<feature type="site" description="Transition state stabilizer" evidence="5">
    <location>
        <position position="188"/>
    </location>
</feature>
<comment type="cofactor">
    <cofactor evidence="5">
        <name>Mg(2+)</name>
        <dbReference type="ChEBI" id="CHEBI:18420"/>
    </cofactor>
</comment>
<feature type="binding site" evidence="5">
    <location>
        <position position="100"/>
    </location>
    <ligand>
        <name>substrate</name>
    </ligand>
</feature>
<sequence length="416" mass="44947">MTKIILSVNAGSSSVKVSVFTANVYENPIQIAEAQISGLTSPPPKLTYTRGGTTVSKNSDVGGEVHEQNDAWRIILKTLVDDADLPQVGREEDIAIVCHRIVHGGNFRTAQVINEATYHRLEKLNDLAPLHNAPSLEIVRSCVGQLAGAVNVACFDTQFHASMPLHVRTYPIDQDIARKNGLRKYGFHGISYSYITRSVAQFLKKDPRQVNIIALHLGSGASALVFHYASDVGRLSPASTKELHISVAETVLNKESGWKALTGTTNFGVIADPASADPSHQLAFDLFADRVCSYVGSYYVSLRGQVDALVFAGGIGERSDRLRRAVVENCACLGFAIDDARNSAPGHAGDGVVRDISSSSSSSSRQDGHRVLVCTTDEQFEMARAAAEDPALWVEDGDDTPDLTLLRVKSHGRDVH</sequence>
<evidence type="ECO:0000256" key="3">
    <source>
        <dbReference type="ARBA" id="ARBA00022777"/>
    </source>
</evidence>
<dbReference type="Gene3D" id="3.30.420.40">
    <property type="match status" value="2"/>
</dbReference>
<dbReference type="GO" id="GO:0006085">
    <property type="term" value="P:acetyl-CoA biosynthetic process"/>
    <property type="evidence" value="ECO:0007669"/>
    <property type="project" value="UniProtKB-UniRule"/>
</dbReference>
<evidence type="ECO:0000256" key="6">
    <source>
        <dbReference type="SAM" id="MobiDB-lite"/>
    </source>
</evidence>
<feature type="binding site" evidence="5">
    <location>
        <position position="9"/>
    </location>
    <ligand>
        <name>Mg(2+)</name>
        <dbReference type="ChEBI" id="CHEBI:18420"/>
    </ligand>
</feature>
<protein>
    <recommendedName>
        <fullName evidence="5">Probable acetate kinase</fullName>
        <ecNumber evidence="5">2.7.2.1</ecNumber>
    </recommendedName>
    <alternativeName>
        <fullName evidence="5">Acetokinase</fullName>
    </alternativeName>
</protein>
<evidence type="ECO:0000256" key="2">
    <source>
        <dbReference type="ARBA" id="ARBA00022741"/>
    </source>
</evidence>
<evidence type="ECO:0000313" key="7">
    <source>
        <dbReference type="EMBL" id="KUI66665.1"/>
    </source>
</evidence>
<reference evidence="7" key="1">
    <citation type="submission" date="2014-12" db="EMBL/GenBank/DDBJ databases">
        <title>Genome Sequence of Valsa Canker Pathogens Uncovers a Specific Adaption of Colonization on Woody Bark.</title>
        <authorList>
            <person name="Yin Z."/>
            <person name="Liu H."/>
            <person name="Gao X."/>
            <person name="Li Z."/>
            <person name="Song N."/>
            <person name="Ke X."/>
            <person name="Dai Q."/>
            <person name="Wu Y."/>
            <person name="Sun Y."/>
            <person name="Xu J.-R."/>
            <person name="Kang Z.K."/>
            <person name="Wang L."/>
            <person name="Huang L."/>
        </authorList>
    </citation>
    <scope>NUCLEOTIDE SEQUENCE [LARGE SCALE GENOMIC DNA]</scope>
    <source>
        <strain evidence="7">03-8</strain>
    </source>
</reference>
<dbReference type="InterPro" id="IPR043129">
    <property type="entry name" value="ATPase_NBD"/>
</dbReference>
<dbReference type="InterPro" id="IPR004372">
    <property type="entry name" value="Ac/propionate_kinase"/>
</dbReference>
<dbReference type="Pfam" id="PF00871">
    <property type="entry name" value="Acetate_kinase"/>
    <property type="match status" value="2"/>
</dbReference>
<dbReference type="GO" id="GO:0006083">
    <property type="term" value="P:acetate metabolic process"/>
    <property type="evidence" value="ECO:0007669"/>
    <property type="project" value="TreeGrafter"/>
</dbReference>
<dbReference type="EMBL" id="CM003099">
    <property type="protein sequence ID" value="KUI66665.1"/>
    <property type="molecule type" value="Genomic_DNA"/>
</dbReference>
<evidence type="ECO:0000256" key="4">
    <source>
        <dbReference type="ARBA" id="ARBA00022840"/>
    </source>
</evidence>